<feature type="transmembrane region" description="Helical" evidence="9">
    <location>
        <begin position="422"/>
        <end position="442"/>
    </location>
</feature>
<accession>A0AAW9SYR5</accession>
<dbReference type="GO" id="GO:0015095">
    <property type="term" value="F:magnesium ion transmembrane transporter activity"/>
    <property type="evidence" value="ECO:0007669"/>
    <property type="project" value="UniProtKB-UniRule"/>
</dbReference>
<evidence type="ECO:0000256" key="4">
    <source>
        <dbReference type="ARBA" id="ARBA00022692"/>
    </source>
</evidence>
<dbReference type="InterPro" id="IPR038076">
    <property type="entry name" value="MgtE_N_sf"/>
</dbReference>
<comment type="caution">
    <text evidence="11">The sequence shown here is derived from an EMBL/GenBank/DDBJ whole genome shotgun (WGS) entry which is preliminary data.</text>
</comment>
<dbReference type="SUPFAM" id="SSF161093">
    <property type="entry name" value="MgtE membrane domain-like"/>
    <property type="match status" value="1"/>
</dbReference>
<dbReference type="InterPro" id="IPR046342">
    <property type="entry name" value="CBS_dom_sf"/>
</dbReference>
<dbReference type="NCBIfam" id="TIGR00400">
    <property type="entry name" value="mgtE"/>
    <property type="match status" value="1"/>
</dbReference>
<dbReference type="PANTHER" id="PTHR43773">
    <property type="entry name" value="MAGNESIUM TRANSPORTER MGTE"/>
    <property type="match status" value="1"/>
</dbReference>
<dbReference type="Pfam" id="PF00571">
    <property type="entry name" value="CBS"/>
    <property type="match status" value="2"/>
</dbReference>
<proteinExistence type="inferred from homology"/>
<keyword evidence="7 9" id="KW-0472">Membrane</keyword>
<dbReference type="SMART" id="SM00924">
    <property type="entry name" value="MgtE_N"/>
    <property type="match status" value="1"/>
</dbReference>
<feature type="transmembrane region" description="Helical" evidence="9">
    <location>
        <begin position="388"/>
        <end position="410"/>
    </location>
</feature>
<keyword evidence="9" id="KW-0479">Metal-binding</keyword>
<dbReference type="Proteomes" id="UP001223646">
    <property type="component" value="Unassembled WGS sequence"/>
</dbReference>
<dbReference type="Gene3D" id="3.10.580.10">
    <property type="entry name" value="CBS-domain"/>
    <property type="match status" value="1"/>
</dbReference>
<dbReference type="AlphaFoldDB" id="A0AAW9SYR5"/>
<evidence type="ECO:0000256" key="7">
    <source>
        <dbReference type="ARBA" id="ARBA00023136"/>
    </source>
</evidence>
<keyword evidence="9" id="KW-1003">Cell membrane</keyword>
<comment type="caution">
    <text evidence="9">Lacks conserved residue(s) required for the propagation of feature annotation.</text>
</comment>
<evidence type="ECO:0000256" key="5">
    <source>
        <dbReference type="ARBA" id="ARBA00022842"/>
    </source>
</evidence>
<feature type="domain" description="CBS" evidence="10">
    <location>
        <begin position="139"/>
        <end position="202"/>
    </location>
</feature>
<feature type="transmembrane region" description="Helical" evidence="9">
    <location>
        <begin position="362"/>
        <end position="382"/>
    </location>
</feature>
<sequence>MTTDVTRIDDRDLESALRSHDVATLSRLLTDIEPKAAARKMRRLSHEDRALFYRTLPKDTAVETFDELDSALQAHLIESLRDPEVTAVFAEMEPDDRAELLDELPASVASKLLADLPDDERELTNIVLGYADGSIGRRMSPELVSLHDDMTVGEALETVYKHLDDAESIYTLPVSNRNRRLVGVVSLRDLMRASSDIHVAAILRKADYAEATESEEKVARMCADRKRLALPIVDSEQRVIGLLTVDDALRILEEADSEDQARISGSEPLRLPYLATPIFEIVRSRVVWLLVLAIGATLTVQVLETFEETLSQMVVLSVFVPLLIGTGGNTGNQAATTITRALALGDVQPRDIFKVILREVRVGAFLGLLLGTLGLLLAGLVYGWDIGLVIGLTLLGICTLAATVGGIMPLIGKKFGIDPAVFANPFITTLVDASGLIIYFLIAKSVLGI</sequence>
<evidence type="ECO:0000259" key="10">
    <source>
        <dbReference type="PROSITE" id="PS51371"/>
    </source>
</evidence>
<keyword evidence="6 9" id="KW-1133">Transmembrane helix</keyword>
<comment type="subunit">
    <text evidence="9">Homodimer.</text>
</comment>
<dbReference type="SUPFAM" id="SSF158791">
    <property type="entry name" value="MgtE N-terminal domain-like"/>
    <property type="match status" value="1"/>
</dbReference>
<gene>
    <name evidence="11" type="primary">mgtE</name>
    <name evidence="11" type="ORF">QP460_006210</name>
</gene>
<dbReference type="EMBL" id="JASOOY020000020">
    <property type="protein sequence ID" value="MEO3717176.1"/>
    <property type="molecule type" value="Genomic_DNA"/>
</dbReference>
<evidence type="ECO:0000313" key="12">
    <source>
        <dbReference type="Proteomes" id="UP001223646"/>
    </source>
</evidence>
<organism evidence="11 12">
    <name type="scientific">Corynebacterium amycolatum</name>
    <dbReference type="NCBI Taxonomy" id="43765"/>
    <lineage>
        <taxon>Bacteria</taxon>
        <taxon>Bacillati</taxon>
        <taxon>Actinomycetota</taxon>
        <taxon>Actinomycetes</taxon>
        <taxon>Mycobacteriales</taxon>
        <taxon>Corynebacteriaceae</taxon>
        <taxon>Corynebacterium</taxon>
    </lineage>
</organism>
<evidence type="ECO:0000256" key="6">
    <source>
        <dbReference type="ARBA" id="ARBA00022989"/>
    </source>
</evidence>
<comment type="similarity">
    <text evidence="2 9">Belongs to the SLC41A transporter family.</text>
</comment>
<protein>
    <recommendedName>
        <fullName evidence="9">Magnesium transporter MgtE</fullName>
    </recommendedName>
</protein>
<dbReference type="Gene3D" id="1.10.357.20">
    <property type="entry name" value="SLC41 divalent cation transporters, integral membrane domain"/>
    <property type="match status" value="1"/>
</dbReference>
<dbReference type="CDD" id="cd04606">
    <property type="entry name" value="CBS_pair_Mg_transporter"/>
    <property type="match status" value="1"/>
</dbReference>
<reference evidence="11" key="1">
    <citation type="submission" date="2023-05" db="EMBL/GenBank/DDBJ databases">
        <authorList>
            <person name="Du J."/>
        </authorList>
    </citation>
    <scope>NUCLEOTIDE SEQUENCE</scope>
    <source>
        <strain evidence="11">UMB1064</strain>
    </source>
</reference>
<dbReference type="InterPro" id="IPR000644">
    <property type="entry name" value="CBS_dom"/>
</dbReference>
<dbReference type="Pfam" id="PF01769">
    <property type="entry name" value="MgtE"/>
    <property type="match status" value="1"/>
</dbReference>
<dbReference type="SMART" id="SM00116">
    <property type="entry name" value="CBS"/>
    <property type="match status" value="2"/>
</dbReference>
<keyword evidence="5 9" id="KW-0460">Magnesium</keyword>
<dbReference type="GO" id="GO:0046872">
    <property type="term" value="F:metal ion binding"/>
    <property type="evidence" value="ECO:0007669"/>
    <property type="project" value="UniProtKB-KW"/>
</dbReference>
<dbReference type="PANTHER" id="PTHR43773:SF1">
    <property type="entry name" value="MAGNESIUM TRANSPORTER MGTE"/>
    <property type="match status" value="1"/>
</dbReference>
<keyword evidence="4 9" id="KW-0812">Transmembrane</keyword>
<evidence type="ECO:0000256" key="1">
    <source>
        <dbReference type="ARBA" id="ARBA00004141"/>
    </source>
</evidence>
<dbReference type="InterPro" id="IPR006668">
    <property type="entry name" value="Mg_transptr_MgtE_intracell_dom"/>
</dbReference>
<dbReference type="InterPro" id="IPR006667">
    <property type="entry name" value="SLC41_membr_dom"/>
</dbReference>
<name>A0AAW9SYR5_CORAY</name>
<dbReference type="InterPro" id="IPR036739">
    <property type="entry name" value="SLC41_membr_dom_sf"/>
</dbReference>
<dbReference type="GO" id="GO:0005886">
    <property type="term" value="C:plasma membrane"/>
    <property type="evidence" value="ECO:0007669"/>
    <property type="project" value="UniProtKB-SubCell"/>
</dbReference>
<evidence type="ECO:0000256" key="3">
    <source>
        <dbReference type="ARBA" id="ARBA00022448"/>
    </source>
</evidence>
<comment type="function">
    <text evidence="9">Acts as a magnesium transporter.</text>
</comment>
<feature type="transmembrane region" description="Helical" evidence="9">
    <location>
        <begin position="286"/>
        <end position="303"/>
    </location>
</feature>
<evidence type="ECO:0000256" key="8">
    <source>
        <dbReference type="PROSITE-ProRule" id="PRU00703"/>
    </source>
</evidence>
<evidence type="ECO:0000313" key="11">
    <source>
        <dbReference type="EMBL" id="MEO3717176.1"/>
    </source>
</evidence>
<dbReference type="RefSeq" id="WP_070851744.1">
    <property type="nucleotide sequence ID" value="NZ_JAFJMG010000007.1"/>
</dbReference>
<dbReference type="PROSITE" id="PS51371">
    <property type="entry name" value="CBS"/>
    <property type="match status" value="1"/>
</dbReference>
<dbReference type="Gene3D" id="1.25.60.10">
    <property type="entry name" value="MgtE N-terminal domain-like"/>
    <property type="match status" value="1"/>
</dbReference>
<comment type="subcellular location">
    <subcellularLocation>
        <location evidence="9">Cell membrane</location>
        <topology evidence="9">Multi-pass membrane protein</topology>
    </subcellularLocation>
    <subcellularLocation>
        <location evidence="1">Membrane</location>
        <topology evidence="1">Multi-pass membrane protein</topology>
    </subcellularLocation>
</comment>
<evidence type="ECO:0000256" key="2">
    <source>
        <dbReference type="ARBA" id="ARBA00009749"/>
    </source>
</evidence>
<evidence type="ECO:0000256" key="9">
    <source>
        <dbReference type="RuleBase" id="RU362011"/>
    </source>
</evidence>
<dbReference type="Pfam" id="PF03448">
    <property type="entry name" value="MgtE_N"/>
    <property type="match status" value="1"/>
</dbReference>
<keyword evidence="3 9" id="KW-0813">Transport</keyword>
<keyword evidence="8" id="KW-0129">CBS domain</keyword>
<dbReference type="SUPFAM" id="SSF54631">
    <property type="entry name" value="CBS-domain pair"/>
    <property type="match status" value="1"/>
</dbReference>
<reference evidence="11" key="2">
    <citation type="submission" date="2024-05" db="EMBL/GenBank/DDBJ databases">
        <authorList>
            <person name="Wolfe A."/>
        </authorList>
    </citation>
    <scope>NUCLEOTIDE SEQUENCE</scope>
    <source>
        <strain evidence="11">UMB1064</strain>
    </source>
</reference>
<dbReference type="InterPro" id="IPR006669">
    <property type="entry name" value="MgtE_transporter"/>
</dbReference>